<feature type="binding site" evidence="13">
    <location>
        <position position="685"/>
    </location>
    <ligand>
        <name>L-glutamate</name>
        <dbReference type="ChEBI" id="CHEBI:29985"/>
    </ligand>
</feature>
<evidence type="ECO:0000259" key="18">
    <source>
        <dbReference type="SMART" id="SM00918"/>
    </source>
</evidence>
<dbReference type="GO" id="GO:0015276">
    <property type="term" value="F:ligand-gated monoatomic ion channel activity"/>
    <property type="evidence" value="ECO:0007669"/>
    <property type="project" value="InterPro"/>
</dbReference>
<feature type="disulfide bond" evidence="15">
    <location>
        <begin position="697"/>
        <end position="755"/>
    </location>
</feature>
<name>A0A1I8PMP9_STOCA</name>
<feature type="binding site" evidence="13">
    <location>
        <position position="601"/>
    </location>
    <ligand>
        <name>L-glutamate</name>
        <dbReference type="ChEBI" id="CHEBI:29985"/>
    </ligand>
</feature>
<evidence type="ECO:0000256" key="7">
    <source>
        <dbReference type="ARBA" id="ARBA00023065"/>
    </source>
</evidence>
<feature type="domain" description="Ionotropic glutamate receptor L-glutamate and glycine-binding" evidence="18">
    <location>
        <begin position="361"/>
        <end position="420"/>
    </location>
</feature>
<feature type="site" description="Interaction with the cone snail toxin Con-ikot-ikot" evidence="14">
    <location>
        <position position="731"/>
    </location>
</feature>
<keyword evidence="15" id="KW-1015">Disulfide bond</keyword>
<dbReference type="InterPro" id="IPR015683">
    <property type="entry name" value="Ionotropic_Glu_rcpt"/>
</dbReference>
<reference evidence="19" key="1">
    <citation type="submission" date="2020-05" db="UniProtKB">
        <authorList>
            <consortium name="EnsemblMetazoa"/>
        </authorList>
    </citation>
    <scope>IDENTIFICATION</scope>
    <source>
        <strain evidence="19">USDA</strain>
    </source>
</reference>
<evidence type="ECO:0000256" key="9">
    <source>
        <dbReference type="ARBA" id="ARBA00023170"/>
    </source>
</evidence>
<dbReference type="InterPro" id="IPR001320">
    <property type="entry name" value="Iontro_rcpt_C"/>
</dbReference>
<dbReference type="Gene3D" id="3.40.50.2300">
    <property type="match status" value="2"/>
</dbReference>
<keyword evidence="20" id="KW-1185">Reference proteome</keyword>
<evidence type="ECO:0000256" key="13">
    <source>
        <dbReference type="PIRSR" id="PIRSR601508-1"/>
    </source>
</evidence>
<dbReference type="SUPFAM" id="SSF81324">
    <property type="entry name" value="Voltage-gated potassium channels"/>
    <property type="match status" value="1"/>
</dbReference>
<keyword evidence="10" id="KW-0325">Glycoprotein</keyword>
<evidence type="ECO:0000256" key="2">
    <source>
        <dbReference type="ARBA" id="ARBA00008685"/>
    </source>
</evidence>
<dbReference type="Proteomes" id="UP000095300">
    <property type="component" value="Unassembled WGS sequence"/>
</dbReference>
<dbReference type="SUPFAM" id="SSF53822">
    <property type="entry name" value="Periplasmic binding protein-like I"/>
    <property type="match status" value="1"/>
</dbReference>
<evidence type="ECO:0000256" key="1">
    <source>
        <dbReference type="ARBA" id="ARBA00004651"/>
    </source>
</evidence>
<dbReference type="FunFam" id="3.40.190.10:FF:000142">
    <property type="entry name" value="Ionotropic receptor 25a"/>
    <property type="match status" value="1"/>
</dbReference>
<feature type="binding site" evidence="13">
    <location>
        <position position="436"/>
    </location>
    <ligand>
        <name>L-glutamate</name>
        <dbReference type="ChEBI" id="CHEBI:29985"/>
    </ligand>
</feature>
<keyword evidence="9" id="KW-0675">Receptor</keyword>
<dbReference type="GO" id="GO:0038023">
    <property type="term" value="F:signaling receptor activity"/>
    <property type="evidence" value="ECO:0007669"/>
    <property type="project" value="InterPro"/>
</dbReference>
<evidence type="ECO:0000256" key="5">
    <source>
        <dbReference type="ARBA" id="ARBA00022692"/>
    </source>
</evidence>
<dbReference type="EnsemblMetazoa" id="SCAU009457-RA">
    <property type="protein sequence ID" value="SCAU009457-PA"/>
    <property type="gene ID" value="SCAU009457"/>
</dbReference>
<dbReference type="KEGG" id="scac:106084858"/>
<dbReference type="FunFam" id="1.10.287.70:FF:000080">
    <property type="entry name" value="Glutamate receptor ionotropic, kainate"/>
    <property type="match status" value="1"/>
</dbReference>
<dbReference type="GO" id="GO:0005886">
    <property type="term" value="C:plasma membrane"/>
    <property type="evidence" value="ECO:0007669"/>
    <property type="project" value="UniProtKB-SubCell"/>
</dbReference>
<evidence type="ECO:0000256" key="14">
    <source>
        <dbReference type="PIRSR" id="PIRSR601508-2"/>
    </source>
</evidence>
<evidence type="ECO:0000256" key="8">
    <source>
        <dbReference type="ARBA" id="ARBA00023136"/>
    </source>
</evidence>
<dbReference type="PRINTS" id="PR00177">
    <property type="entry name" value="NMDARECEPTOR"/>
</dbReference>
<keyword evidence="11" id="KW-1071">Ligand-gated ion channel</keyword>
<evidence type="ECO:0000313" key="19">
    <source>
        <dbReference type="EnsemblMetazoa" id="SCAU009457-PA"/>
    </source>
</evidence>
<keyword evidence="8 16" id="KW-0472">Membrane</keyword>
<keyword evidence="12" id="KW-0407">Ion channel</keyword>
<keyword evidence="3" id="KW-0813">Transport</keyword>
<dbReference type="Gene3D" id="1.10.287.70">
    <property type="match status" value="1"/>
</dbReference>
<feature type="site" description="Crucial to convey clamshell closure to channel opening" evidence="14">
    <location>
        <position position="580"/>
    </location>
</feature>
<organism evidence="19 20">
    <name type="scientific">Stomoxys calcitrans</name>
    <name type="common">Stable fly</name>
    <name type="synonym">Conops calcitrans</name>
    <dbReference type="NCBI Taxonomy" id="35570"/>
    <lineage>
        <taxon>Eukaryota</taxon>
        <taxon>Metazoa</taxon>
        <taxon>Ecdysozoa</taxon>
        <taxon>Arthropoda</taxon>
        <taxon>Hexapoda</taxon>
        <taxon>Insecta</taxon>
        <taxon>Pterygota</taxon>
        <taxon>Neoptera</taxon>
        <taxon>Endopterygota</taxon>
        <taxon>Diptera</taxon>
        <taxon>Brachycera</taxon>
        <taxon>Muscomorpha</taxon>
        <taxon>Muscoidea</taxon>
        <taxon>Muscidae</taxon>
        <taxon>Stomoxys</taxon>
    </lineage>
</organism>
<dbReference type="PANTHER" id="PTHR18966">
    <property type="entry name" value="IONOTROPIC GLUTAMATE RECEPTOR"/>
    <property type="match status" value="1"/>
</dbReference>
<feature type="transmembrane region" description="Helical" evidence="16">
    <location>
        <begin position="475"/>
        <end position="494"/>
    </location>
</feature>
<proteinExistence type="inferred from homology"/>
<evidence type="ECO:0000256" key="16">
    <source>
        <dbReference type="SAM" id="Phobius"/>
    </source>
</evidence>
<evidence type="ECO:0000256" key="4">
    <source>
        <dbReference type="ARBA" id="ARBA00022475"/>
    </source>
</evidence>
<keyword evidence="4" id="KW-1003">Cell membrane</keyword>
<dbReference type="InterPro" id="IPR001508">
    <property type="entry name" value="Iono_Glu_rcpt_met"/>
</dbReference>
<accession>A0A1I8PMP9</accession>
<dbReference type="CDD" id="cd13717">
    <property type="entry name" value="PBP2_iGluR_putative"/>
    <property type="match status" value="1"/>
</dbReference>
<protein>
    <submittedName>
        <fullName evidence="19">Uncharacterized protein</fullName>
    </submittedName>
</protein>
<dbReference type="SUPFAM" id="SSF53850">
    <property type="entry name" value="Periplasmic binding protein-like II"/>
    <property type="match status" value="1"/>
</dbReference>
<comment type="similarity">
    <text evidence="2">Belongs to the glutamate-gated ion channel (TC 1.A.10.1) family.</text>
</comment>
<evidence type="ECO:0000256" key="12">
    <source>
        <dbReference type="ARBA" id="ARBA00023303"/>
    </source>
</evidence>
<evidence type="ECO:0000259" key="17">
    <source>
        <dbReference type="SMART" id="SM00079"/>
    </source>
</evidence>
<dbReference type="Pfam" id="PF10613">
    <property type="entry name" value="Lig_chan-Glu_bd"/>
    <property type="match status" value="1"/>
</dbReference>
<dbReference type="SMART" id="SM00079">
    <property type="entry name" value="PBPe"/>
    <property type="match status" value="1"/>
</dbReference>
<feature type="domain" description="Ionotropic glutamate receptor C-terminal" evidence="17">
    <location>
        <begin position="351"/>
        <end position="748"/>
    </location>
</feature>
<gene>
    <name evidence="19" type="primary">106084858</name>
</gene>
<evidence type="ECO:0000256" key="6">
    <source>
        <dbReference type="ARBA" id="ARBA00022989"/>
    </source>
</evidence>
<feature type="disulfide bond" evidence="15">
    <location>
        <begin position="2"/>
        <end position="255"/>
    </location>
</feature>
<evidence type="ECO:0000256" key="11">
    <source>
        <dbReference type="ARBA" id="ARBA00023286"/>
    </source>
</evidence>
<evidence type="ECO:0000256" key="15">
    <source>
        <dbReference type="PIRSR" id="PIRSR601508-3"/>
    </source>
</evidence>
<keyword evidence="5 16" id="KW-0812">Transmembrane</keyword>
<dbReference type="InterPro" id="IPR028082">
    <property type="entry name" value="Peripla_BP_I"/>
</dbReference>
<evidence type="ECO:0000256" key="3">
    <source>
        <dbReference type="ARBA" id="ARBA00022448"/>
    </source>
</evidence>
<keyword evidence="7" id="KW-0406">Ion transport</keyword>
<evidence type="ECO:0000256" key="10">
    <source>
        <dbReference type="ARBA" id="ARBA00023180"/>
    </source>
</evidence>
<keyword evidence="6 16" id="KW-1133">Transmembrane helix</keyword>
<feature type="binding site" evidence="13">
    <location>
        <position position="431"/>
    </location>
    <ligand>
        <name>L-glutamate</name>
        <dbReference type="ChEBI" id="CHEBI:29985"/>
    </ligand>
</feature>
<comment type="subcellular location">
    <subcellularLocation>
        <location evidence="1">Cell membrane</location>
        <topology evidence="1">Multi-pass membrane protein</topology>
    </subcellularLocation>
</comment>
<dbReference type="AlphaFoldDB" id="A0A1I8PMP9"/>
<dbReference type="VEuPathDB" id="VectorBase:SCAU009457"/>
<dbReference type="OrthoDB" id="5984008at2759"/>
<sequence length="816" mass="93656">MCAKYGDSIEKNQLPHVIFDSTKFGLASDTVKSFAIALGLPTVSASCGHDGDLRQWSNMDEDKQNYLLQVMPPIDIIPEVIRSIVQKLHVTNVAILYDETFVMDHKYKSLLRNMQTKHVITSVAKDDSKRKKQIERLRKLNITNFFILGNLSTINLILETVKPTFFERTFAWYAITQNEGEITTKRANVSLLFLKPVVYSQNRERLIQLRTIYNLNEEPQIMSAFYFDLALRTFLAVNELLQSGTWPIDMEYLHCDDFQGGNTPKRNINLKQAFMQINEPTSYSDFELAKQPESPFNGYSYARFAMEINVVQFIDENSPNRKSIGIWNAGLDSPFVVEDEENIKSIAAPIVYRVSTVVQAPFIMRDDTAPKGFKGFCIDLMDEIAHIANFAYTIEEVGDGKFGHMNEKGEWNGIVKELLENKTDIGLASFTVRAERENVIDFTVPYYDLVGIGIMMQKPKIPSTLFKFLTVLEPNVWLCILGAYFFTSFLMYILDRWSPYSYQNNIDKYKDDEVKRVFNLKECLWFCITCLTPQGGGEAPTNLSGRLVAATWWLFGFIIIASYTANLAAFLTVSRLSTPIESLDDLAKQYKISYAPVHDSSEMIYFERMANIEHMFYEIWKNLSLNTSLTLRQKSKFAVWEYPVSVKYTRIWQAMQDAKLPNTLDEAVARVRNSTPGNEFAFLGDSTDIRYLVLTSCDLEMIGEEFSRKPYGIAIQQGSHLKEILNDAILKLLNKQRLEQLKIKWWLKNEDEIKCRKSKDQTDGITIENIGGVFIIIVVGIGVSFIILVFEYWWFKIRKSPRVITVTESALSTDVK</sequence>
<evidence type="ECO:0000313" key="20">
    <source>
        <dbReference type="Proteomes" id="UP000095300"/>
    </source>
</evidence>
<feature type="transmembrane region" description="Helical" evidence="16">
    <location>
        <begin position="552"/>
        <end position="573"/>
    </location>
</feature>
<dbReference type="InterPro" id="IPR019594">
    <property type="entry name" value="Glu/Gly-bd"/>
</dbReference>
<dbReference type="Pfam" id="PF00060">
    <property type="entry name" value="Lig_chan"/>
    <property type="match status" value="1"/>
</dbReference>
<feature type="transmembrane region" description="Helical" evidence="16">
    <location>
        <begin position="770"/>
        <end position="795"/>
    </location>
</feature>
<dbReference type="SMART" id="SM00918">
    <property type="entry name" value="Lig_chan-Glu_bd"/>
    <property type="match status" value="1"/>
</dbReference>
<dbReference type="Gene3D" id="3.40.190.10">
    <property type="entry name" value="Periplasmic binding protein-like II"/>
    <property type="match status" value="3"/>
</dbReference>